<reference evidence="1 2" key="1">
    <citation type="submission" date="2022-09" db="EMBL/GenBank/DDBJ databases">
        <title>New species of Phenylobacterium.</title>
        <authorList>
            <person name="Mieszkin S."/>
        </authorList>
    </citation>
    <scope>NUCLEOTIDE SEQUENCE [LARGE SCALE GENOMIC DNA]</scope>
    <source>
        <strain evidence="1 2">HK31-G</strain>
    </source>
</reference>
<gene>
    <name evidence="1" type="ORF">OCL97_10385</name>
</gene>
<sequence length="40" mass="4227">MGYGLAIAGDDFEAPAVDVHGVDEAGIGSDEPHLVRRQNF</sequence>
<protein>
    <submittedName>
        <fullName evidence="1">Uncharacterized protein</fullName>
    </submittedName>
</protein>
<proteinExistence type="predicted"/>
<keyword evidence="2" id="KW-1185">Reference proteome</keyword>
<name>A0ABW6CRC5_9CAUL</name>
<dbReference type="EMBL" id="JAOTJD010000017">
    <property type="protein sequence ID" value="MFD3264365.1"/>
    <property type="molecule type" value="Genomic_DNA"/>
</dbReference>
<organism evidence="1 2">
    <name type="scientific">Phenylobacterium ferrooxidans</name>
    <dbReference type="NCBI Taxonomy" id="2982689"/>
    <lineage>
        <taxon>Bacteria</taxon>
        <taxon>Pseudomonadati</taxon>
        <taxon>Pseudomonadota</taxon>
        <taxon>Alphaproteobacteria</taxon>
        <taxon>Caulobacterales</taxon>
        <taxon>Caulobacteraceae</taxon>
        <taxon>Phenylobacterium</taxon>
    </lineage>
</organism>
<evidence type="ECO:0000313" key="2">
    <source>
        <dbReference type="Proteomes" id="UP001598130"/>
    </source>
</evidence>
<accession>A0ABW6CRC5</accession>
<dbReference type="Proteomes" id="UP001598130">
    <property type="component" value="Unassembled WGS sequence"/>
</dbReference>
<evidence type="ECO:0000313" key="1">
    <source>
        <dbReference type="EMBL" id="MFD3264365.1"/>
    </source>
</evidence>
<comment type="caution">
    <text evidence="1">The sequence shown here is derived from an EMBL/GenBank/DDBJ whole genome shotgun (WGS) entry which is preliminary data.</text>
</comment>